<organism evidence="2">
    <name type="scientific">uncultured bacterium</name>
    <name type="common">gcode 4</name>
    <dbReference type="NCBI Taxonomy" id="1234023"/>
    <lineage>
        <taxon>Bacteria</taxon>
        <taxon>environmental samples</taxon>
    </lineage>
</organism>
<gene>
    <name evidence="2" type="ORF">ACD_49C00009G0021</name>
</gene>
<dbReference type="PANTHER" id="PTHR33121">
    <property type="entry name" value="CYCLIC DI-GMP PHOSPHODIESTERASE PDEF"/>
    <property type="match status" value="1"/>
</dbReference>
<dbReference type="PROSITE" id="PS50883">
    <property type="entry name" value="EAL"/>
    <property type="match status" value="1"/>
</dbReference>
<dbReference type="AlphaFoldDB" id="K2AYG1"/>
<name>K2AYG1_9BACT</name>
<dbReference type="SMART" id="SM00052">
    <property type="entry name" value="EAL"/>
    <property type="match status" value="1"/>
</dbReference>
<proteinExistence type="predicted"/>
<accession>K2AYG1</accession>
<reference evidence="2" key="1">
    <citation type="journal article" date="2012" name="Science">
        <title>Fermentation, hydrogen, and sulfur metabolism in multiple uncultivated bacterial phyla.</title>
        <authorList>
            <person name="Wrighton K.C."/>
            <person name="Thomas B.C."/>
            <person name="Sharon I."/>
            <person name="Miller C.S."/>
            <person name="Castelle C.J."/>
            <person name="VerBerkmoes N.C."/>
            <person name="Wilkins M.J."/>
            <person name="Hettich R.L."/>
            <person name="Lipton M.S."/>
            <person name="Williams K.H."/>
            <person name="Long P.E."/>
            <person name="Banfield J.F."/>
        </authorList>
    </citation>
    <scope>NUCLEOTIDE SEQUENCE [LARGE SCALE GENOMIC DNA]</scope>
</reference>
<protein>
    <submittedName>
        <fullName evidence="2">Diguanylate cyclase/phosphodiesterase with pas/pac sensor(S)</fullName>
    </submittedName>
</protein>
<feature type="domain" description="EAL" evidence="1">
    <location>
        <begin position="269"/>
        <end position="516"/>
    </location>
</feature>
<dbReference type="PANTHER" id="PTHR33121:SF71">
    <property type="entry name" value="OXYGEN SENSOR PROTEIN DOSP"/>
    <property type="match status" value="1"/>
</dbReference>
<sequence>MGLKLKLDRITCSREEIKEGIFLAPQENLDIKTLPKNVKRVVLIILEINKELKIDLSSKNYVNNFLVTLKRHSLEYYWLSSLVESILWVWESSFVDRRTWLPNDLKFLGDCNSPWKDEFEKDCNSPWKKLVFILKIDGFSKINWFYWRANWDTFINNIIAKFKGLFEGKLWFKLYKLSGLYFWLLTEKQFESSKELFEVIEEIRAIINNFHIDIELWENKEKSELKIILNGWCSHCKEKLFDKALLALYKSNKEGWLYFYTKEMEDLYKKELENNLLWSVKIIHWIKEDRFFPVFQWIRDNRTWKIIKYESLIRYRDDDGKIVSPYFFLDIAENMGKMLKLSEIMIEKVIKKMVWNNHSFSINLTEECLLNSEFMNFLILVVDDSLIDPSRLIIEVVETAVDKWWQIIKVIETLKNKWMKIAIDDFGSGMSNTTRVKSLKPDFVKIDWGLVKWMLLNKENLHNIEMLKQMADIYWVEVIAEFVDSKEKQFELEKIGVQYSQWYLYSVPDEKLCDEI</sequence>
<dbReference type="SUPFAM" id="SSF141868">
    <property type="entry name" value="EAL domain-like"/>
    <property type="match status" value="1"/>
</dbReference>
<dbReference type="GO" id="GO:0071111">
    <property type="term" value="F:cyclic-guanylate-specific phosphodiesterase activity"/>
    <property type="evidence" value="ECO:0007669"/>
    <property type="project" value="InterPro"/>
</dbReference>
<dbReference type="CDD" id="cd01948">
    <property type="entry name" value="EAL"/>
    <property type="match status" value="1"/>
</dbReference>
<evidence type="ECO:0000259" key="1">
    <source>
        <dbReference type="PROSITE" id="PS50883"/>
    </source>
</evidence>
<dbReference type="InterPro" id="IPR035919">
    <property type="entry name" value="EAL_sf"/>
</dbReference>
<evidence type="ECO:0000313" key="2">
    <source>
        <dbReference type="EMBL" id="EKD66796.1"/>
    </source>
</evidence>
<dbReference type="EMBL" id="AMFJ01021595">
    <property type="protein sequence ID" value="EKD66796.1"/>
    <property type="molecule type" value="Genomic_DNA"/>
</dbReference>
<dbReference type="Gene3D" id="3.20.20.450">
    <property type="entry name" value="EAL domain"/>
    <property type="match status" value="1"/>
</dbReference>
<dbReference type="InterPro" id="IPR050706">
    <property type="entry name" value="Cyclic-di-GMP_PDE-like"/>
</dbReference>
<comment type="caution">
    <text evidence="2">The sequence shown here is derived from an EMBL/GenBank/DDBJ whole genome shotgun (WGS) entry which is preliminary data.</text>
</comment>
<dbReference type="Pfam" id="PF00563">
    <property type="entry name" value="EAL"/>
    <property type="match status" value="1"/>
</dbReference>
<dbReference type="InterPro" id="IPR001633">
    <property type="entry name" value="EAL_dom"/>
</dbReference>